<accession>A0A448WT72</accession>
<evidence type="ECO:0000313" key="1">
    <source>
        <dbReference type="EMBL" id="VEL19491.1"/>
    </source>
</evidence>
<proteinExistence type="predicted"/>
<comment type="caution">
    <text evidence="1">The sequence shown here is derived from an EMBL/GenBank/DDBJ whole genome shotgun (WGS) entry which is preliminary data.</text>
</comment>
<name>A0A448WT72_9PLAT</name>
<keyword evidence="2" id="KW-1185">Reference proteome</keyword>
<dbReference type="Proteomes" id="UP000784294">
    <property type="component" value="Unassembled WGS sequence"/>
</dbReference>
<sequence length="173" mass="19282">MDPFTPQRLRDSSAYSPLIGGYCIFPTALIAECVHSPISLPIQTFSLACSSAHKCSGLLPPFASIPSIHFVYPTASFQNQSEPFPRLSYSQLASAAPRSATCRERVNLETKCTHDRVHQHWLNGPIRPVRVSVPFDSSARARLRKRCHVAAKMTTQVVPVTRLREYLYTLAGR</sequence>
<protein>
    <submittedName>
        <fullName evidence="1">Uncharacterized protein</fullName>
    </submittedName>
</protein>
<gene>
    <name evidence="1" type="ORF">PXEA_LOCUS12931</name>
</gene>
<dbReference type="AlphaFoldDB" id="A0A448WT72"/>
<evidence type="ECO:0000313" key="2">
    <source>
        <dbReference type="Proteomes" id="UP000784294"/>
    </source>
</evidence>
<organism evidence="1 2">
    <name type="scientific">Protopolystoma xenopodis</name>
    <dbReference type="NCBI Taxonomy" id="117903"/>
    <lineage>
        <taxon>Eukaryota</taxon>
        <taxon>Metazoa</taxon>
        <taxon>Spiralia</taxon>
        <taxon>Lophotrochozoa</taxon>
        <taxon>Platyhelminthes</taxon>
        <taxon>Monogenea</taxon>
        <taxon>Polyopisthocotylea</taxon>
        <taxon>Polystomatidea</taxon>
        <taxon>Polystomatidae</taxon>
        <taxon>Protopolystoma</taxon>
    </lineage>
</organism>
<dbReference type="EMBL" id="CAAALY010041792">
    <property type="protein sequence ID" value="VEL19491.1"/>
    <property type="molecule type" value="Genomic_DNA"/>
</dbReference>
<reference evidence="1" key="1">
    <citation type="submission" date="2018-11" db="EMBL/GenBank/DDBJ databases">
        <authorList>
            <consortium name="Pathogen Informatics"/>
        </authorList>
    </citation>
    <scope>NUCLEOTIDE SEQUENCE</scope>
</reference>